<feature type="transmembrane region" description="Helical" evidence="1">
    <location>
        <begin position="17"/>
        <end position="37"/>
    </location>
</feature>
<evidence type="ECO:0000313" key="2">
    <source>
        <dbReference type="EMBL" id="AQS50763.1"/>
    </source>
</evidence>
<dbReference type="Proteomes" id="UP000189369">
    <property type="component" value="Chromosome"/>
</dbReference>
<dbReference type="RefSeq" id="WP_077733311.1">
    <property type="nucleotide sequence ID" value="NZ_JBGJLN010000003.1"/>
</dbReference>
<evidence type="ECO:0000256" key="1">
    <source>
        <dbReference type="SAM" id="Phobius"/>
    </source>
</evidence>
<proteinExistence type="predicted"/>
<keyword evidence="1" id="KW-1133">Transmembrane helix</keyword>
<dbReference type="EMBL" id="CP019697">
    <property type="protein sequence ID" value="AQS50763.1"/>
    <property type="molecule type" value="Genomic_DNA"/>
</dbReference>
<feature type="transmembrane region" description="Helical" evidence="1">
    <location>
        <begin position="43"/>
        <end position="64"/>
    </location>
</feature>
<dbReference type="KEGG" id="phn:PAEH1_02860"/>
<keyword evidence="1" id="KW-0472">Membrane</keyword>
<accession>A0A1U9JY76</accession>
<dbReference type="STRING" id="643674.PAEH1_02860"/>
<evidence type="ECO:0000313" key="3">
    <source>
        <dbReference type="Proteomes" id="UP000189369"/>
    </source>
</evidence>
<reference evidence="2 3" key="1">
    <citation type="submission" date="2017-01" db="EMBL/GenBank/DDBJ databases">
        <title>Complete Genome Sequence of Paenalcaligenes hominis, Isolated from a paraplegic Patient with neurogenic bladder.</title>
        <authorList>
            <person name="Mukhopadhyay R."/>
            <person name="Joaquin J."/>
            <person name="Hogue R."/>
            <person name="Kilaru A."/>
            <person name="Jospin G."/>
            <person name="Mars K."/>
            <person name="Eisen J.A."/>
            <person name="Chaturvedi V."/>
        </authorList>
    </citation>
    <scope>NUCLEOTIDE SEQUENCE [LARGE SCALE GENOMIC DNA]</scope>
    <source>
        <strain evidence="2 3">15S00501</strain>
    </source>
</reference>
<keyword evidence="1" id="KW-0812">Transmembrane</keyword>
<sequence length="193" mass="21730">MDKKEKDCGYRRPLRKYLIAALAGGLLGALIVGFYFMPPKDSGQLAAWVQAIGSVGAIIIAVVVMRHQSNMQIEAHRREQEIFLSTMKTIFEGIKLRLEAAKNDQIHPLDSKRWNAFQIDLSCLEVTNMEMFRSSDLLRAFIESRGSLNLLVKDAARHHGATGFSEIMRKNVQDTLEAVDGFLEITHCNPSLR</sequence>
<gene>
    <name evidence="2" type="ORF">PAEH1_02860</name>
</gene>
<name>A0A1U9JY76_9BURK</name>
<protein>
    <submittedName>
        <fullName evidence="2">Uncharacterized protein</fullName>
    </submittedName>
</protein>
<dbReference type="AlphaFoldDB" id="A0A1U9JY76"/>
<organism evidence="2 3">
    <name type="scientific">Paenalcaligenes hominis</name>
    <dbReference type="NCBI Taxonomy" id="643674"/>
    <lineage>
        <taxon>Bacteria</taxon>
        <taxon>Pseudomonadati</taxon>
        <taxon>Pseudomonadota</taxon>
        <taxon>Betaproteobacteria</taxon>
        <taxon>Burkholderiales</taxon>
        <taxon>Alcaligenaceae</taxon>
        <taxon>Paenalcaligenes</taxon>
    </lineage>
</organism>